<feature type="domain" description="DUF2433" evidence="2">
    <location>
        <begin position="145"/>
        <end position="240"/>
    </location>
</feature>
<name>D8QJ59_SCHCM</name>
<protein>
    <recommendedName>
        <fullName evidence="2">DUF2433 domain-containing protein</fullName>
    </recommendedName>
</protein>
<evidence type="ECO:0000256" key="1">
    <source>
        <dbReference type="SAM" id="MobiDB-lite"/>
    </source>
</evidence>
<feature type="compositionally biased region" description="Low complexity" evidence="1">
    <location>
        <begin position="314"/>
        <end position="325"/>
    </location>
</feature>
<reference evidence="3 4" key="1">
    <citation type="journal article" date="2010" name="Nat. Biotechnol.">
        <title>Genome sequence of the model mushroom Schizophyllum commune.</title>
        <authorList>
            <person name="Ohm R.A."/>
            <person name="de Jong J.F."/>
            <person name="Lugones L.G."/>
            <person name="Aerts A."/>
            <person name="Kothe E."/>
            <person name="Stajich J.E."/>
            <person name="de Vries R.P."/>
            <person name="Record E."/>
            <person name="Levasseur A."/>
            <person name="Baker S.E."/>
            <person name="Bartholomew K.A."/>
            <person name="Coutinho P.M."/>
            <person name="Erdmann S."/>
            <person name="Fowler T.J."/>
            <person name="Gathman A.C."/>
            <person name="Lombard V."/>
            <person name="Henrissat B."/>
            <person name="Knabe N."/>
            <person name="Kuees U."/>
            <person name="Lilly W.W."/>
            <person name="Lindquist E."/>
            <person name="Lucas S."/>
            <person name="Magnuson J.K."/>
            <person name="Piumi F."/>
            <person name="Raudaskoski M."/>
            <person name="Salamov A."/>
            <person name="Schmutz J."/>
            <person name="Schwarze F.W.M.R."/>
            <person name="vanKuyk P.A."/>
            <person name="Horton J.S."/>
            <person name="Grigoriev I.V."/>
            <person name="Woesten H.A.B."/>
        </authorList>
    </citation>
    <scope>NUCLEOTIDE SEQUENCE [LARGE SCALE GENOMIC DNA]</scope>
    <source>
        <strain evidence="4">H4-8 / FGSC 9210</strain>
    </source>
</reference>
<accession>D8QJ59</accession>
<dbReference type="eggNOG" id="ENOG502QSJS">
    <property type="taxonomic scope" value="Eukaryota"/>
</dbReference>
<dbReference type="HOGENOM" id="CLU_482461_0_0_1"/>
<evidence type="ECO:0000313" key="4">
    <source>
        <dbReference type="Proteomes" id="UP000007431"/>
    </source>
</evidence>
<dbReference type="InterPro" id="IPR012677">
    <property type="entry name" value="Nucleotide-bd_a/b_plait_sf"/>
</dbReference>
<dbReference type="Proteomes" id="UP000007431">
    <property type="component" value="Unassembled WGS sequence"/>
</dbReference>
<feature type="compositionally biased region" description="Basic and acidic residues" evidence="1">
    <location>
        <begin position="28"/>
        <end position="44"/>
    </location>
</feature>
<proteinExistence type="predicted"/>
<dbReference type="AlphaFoldDB" id="D8QJ59"/>
<organism evidence="4">
    <name type="scientific">Schizophyllum commune (strain H4-8 / FGSC 9210)</name>
    <name type="common">Split gill fungus</name>
    <dbReference type="NCBI Taxonomy" id="578458"/>
    <lineage>
        <taxon>Eukaryota</taxon>
        <taxon>Fungi</taxon>
        <taxon>Dikarya</taxon>
        <taxon>Basidiomycota</taxon>
        <taxon>Agaricomycotina</taxon>
        <taxon>Agaricomycetes</taxon>
        <taxon>Agaricomycetidae</taxon>
        <taxon>Agaricales</taxon>
        <taxon>Schizophyllaceae</taxon>
        <taxon>Schizophyllum</taxon>
    </lineage>
</organism>
<dbReference type="InterPro" id="IPR018829">
    <property type="entry name" value="DUF2433"/>
</dbReference>
<evidence type="ECO:0000313" key="3">
    <source>
        <dbReference type="EMBL" id="EFI91938.1"/>
    </source>
</evidence>
<dbReference type="Gene3D" id="3.30.70.330">
    <property type="match status" value="1"/>
</dbReference>
<feature type="compositionally biased region" description="Basic and acidic residues" evidence="1">
    <location>
        <begin position="334"/>
        <end position="352"/>
    </location>
</feature>
<keyword evidence="4" id="KW-1185">Reference proteome</keyword>
<dbReference type="STRING" id="578458.D8QJ59"/>
<feature type="region of interest" description="Disordered" evidence="1">
    <location>
        <begin position="264"/>
        <end position="386"/>
    </location>
</feature>
<evidence type="ECO:0000259" key="2">
    <source>
        <dbReference type="Pfam" id="PF10360"/>
    </source>
</evidence>
<dbReference type="InParanoid" id="D8QJ59"/>
<sequence>MSDPLHRSLYALASTPITTVAPVPTESPRVDPDRSAGTKQDNVHTKCRLSAIESYAEEGGREGNKLSDNSPSLAAEARAGSLALKDKYPVDKPLGLRANPLDGEAVRSADMALAQVFNSPDARIFGVLTQNALRARRSGRGQGWRFRHKLQAGKELFERVWETVKNQVELVIDEHRRVLLEKALSVIERIPPPLPRATGRRRKCWNWNLCDAAFGALTLNIREGRVSAELKSHGFNYAYRRTATTAATPASPHPQNAVTTNVSRLAPKKGPTPAPPANDRQLPSHLKSTGPTPNPASPAPDANNKTRRTSTKLTTPAPNGNAAATSPVPSAARGDGKPEKSKNQKKKLEQKKAATSKPDTGASKPDAPKSDAGEATLSAASPIPDDEQLKSLSESMGARTPKSGRPLRNPWTIFWRLMIGTSEEDVRQFLGPARGGITKVVYPPTATGRAQQIIYIEFGDEEAMKAGLERNGELNVAGVGVGAEPETCRTAGKMRDAAACARYTVCRRQGQAHIRLPTFNYADSGFGIATQHGTYDAMLAHMWEGQIMAGLSFVRPALALVIQGG</sequence>
<feature type="region of interest" description="Disordered" evidence="1">
    <location>
        <begin position="20"/>
        <end position="44"/>
    </location>
</feature>
<dbReference type="VEuPathDB" id="FungiDB:SCHCODRAFT_02693241"/>
<dbReference type="EMBL" id="GL377314">
    <property type="protein sequence ID" value="EFI91938.1"/>
    <property type="molecule type" value="Genomic_DNA"/>
</dbReference>
<gene>
    <name evidence="3" type="ORF">SCHCODRAFT_258733</name>
</gene>
<dbReference type="Pfam" id="PF10360">
    <property type="entry name" value="DUF2433"/>
    <property type="match status" value="1"/>
</dbReference>